<sequence length="90" mass="10351">MYATRALRAFRPTVRMMRPVPNEEHVAHTASQRLRRLRKIPAELWPLGIVVGFAVMAAAYSSARHFMTDSTLRLTRQNRKGDAQQHKGEH</sequence>
<feature type="transmembrane region" description="Helical" evidence="1">
    <location>
        <begin position="44"/>
        <end position="63"/>
    </location>
</feature>
<gene>
    <name evidence="2" type="ORF">P8C59_000253</name>
</gene>
<keyword evidence="1" id="KW-1133">Transmembrane helix</keyword>
<protein>
    <submittedName>
        <fullName evidence="2">Uncharacterized protein</fullName>
    </submittedName>
</protein>
<reference evidence="2" key="1">
    <citation type="journal article" date="2023" name="Mol. Plant Microbe Interact.">
        <title>Elucidating the Obligate Nature and Biological Capacity of an Invasive Fungal Corn Pathogen.</title>
        <authorList>
            <person name="MacCready J.S."/>
            <person name="Roggenkamp E.M."/>
            <person name="Gdanetz K."/>
            <person name="Chilvers M.I."/>
        </authorList>
    </citation>
    <scope>NUCLEOTIDE SEQUENCE</scope>
    <source>
        <strain evidence="2">PM02</strain>
    </source>
</reference>
<proteinExistence type="predicted"/>
<keyword evidence="1" id="KW-0812">Transmembrane</keyword>
<dbReference type="InterPro" id="IPR010530">
    <property type="entry name" value="B12D"/>
</dbReference>
<name>A0AAD9HWV8_9PEZI</name>
<keyword evidence="3" id="KW-1185">Reference proteome</keyword>
<keyword evidence="1" id="KW-0472">Membrane</keyword>
<organism evidence="2 3">
    <name type="scientific">Phyllachora maydis</name>
    <dbReference type="NCBI Taxonomy" id="1825666"/>
    <lineage>
        <taxon>Eukaryota</taxon>
        <taxon>Fungi</taxon>
        <taxon>Dikarya</taxon>
        <taxon>Ascomycota</taxon>
        <taxon>Pezizomycotina</taxon>
        <taxon>Sordariomycetes</taxon>
        <taxon>Sordariomycetidae</taxon>
        <taxon>Phyllachorales</taxon>
        <taxon>Phyllachoraceae</taxon>
        <taxon>Phyllachora</taxon>
    </lineage>
</organism>
<dbReference type="AlphaFoldDB" id="A0AAD9HWV8"/>
<dbReference type="Proteomes" id="UP001217918">
    <property type="component" value="Unassembled WGS sequence"/>
</dbReference>
<comment type="caution">
    <text evidence="2">The sequence shown here is derived from an EMBL/GenBank/DDBJ whole genome shotgun (WGS) entry which is preliminary data.</text>
</comment>
<dbReference type="Pfam" id="PF06522">
    <property type="entry name" value="B12D"/>
    <property type="match status" value="1"/>
</dbReference>
<accession>A0AAD9HWV8</accession>
<dbReference type="EMBL" id="JAQQPM010000001">
    <property type="protein sequence ID" value="KAK2066429.1"/>
    <property type="molecule type" value="Genomic_DNA"/>
</dbReference>
<evidence type="ECO:0000256" key="1">
    <source>
        <dbReference type="SAM" id="Phobius"/>
    </source>
</evidence>
<evidence type="ECO:0000313" key="2">
    <source>
        <dbReference type="EMBL" id="KAK2066429.1"/>
    </source>
</evidence>
<evidence type="ECO:0000313" key="3">
    <source>
        <dbReference type="Proteomes" id="UP001217918"/>
    </source>
</evidence>